<keyword evidence="2" id="KW-1185">Reference proteome</keyword>
<evidence type="ECO:0000313" key="1">
    <source>
        <dbReference type="EMBL" id="GBM57100.1"/>
    </source>
</evidence>
<dbReference type="AlphaFoldDB" id="A0A4Y2GTK8"/>
<proteinExistence type="predicted"/>
<dbReference type="Proteomes" id="UP000499080">
    <property type="component" value="Unassembled WGS sequence"/>
</dbReference>
<dbReference type="OrthoDB" id="27832at2759"/>
<comment type="caution">
    <text evidence="1">The sequence shown here is derived from an EMBL/GenBank/DDBJ whole genome shotgun (WGS) entry which is preliminary data.</text>
</comment>
<dbReference type="EMBL" id="BGPR01001577">
    <property type="protein sequence ID" value="GBM57100.1"/>
    <property type="molecule type" value="Genomic_DNA"/>
</dbReference>
<name>A0A4Y2GTK8_ARAVE</name>
<accession>A0A4Y2GTK8</accession>
<protein>
    <submittedName>
        <fullName evidence="1">Uncharacterized protein</fullName>
    </submittedName>
</protein>
<reference evidence="1 2" key="1">
    <citation type="journal article" date="2019" name="Sci. Rep.">
        <title>Orb-weaving spider Araneus ventricosus genome elucidates the spidroin gene catalogue.</title>
        <authorList>
            <person name="Kono N."/>
            <person name="Nakamura H."/>
            <person name="Ohtoshi R."/>
            <person name="Moran D.A.P."/>
            <person name="Shinohara A."/>
            <person name="Yoshida Y."/>
            <person name="Fujiwara M."/>
            <person name="Mori M."/>
            <person name="Tomita M."/>
            <person name="Arakawa K."/>
        </authorList>
    </citation>
    <scope>NUCLEOTIDE SEQUENCE [LARGE SCALE GENOMIC DNA]</scope>
</reference>
<gene>
    <name evidence="1" type="ORF">AVEN_125957_1</name>
</gene>
<evidence type="ECO:0000313" key="2">
    <source>
        <dbReference type="Proteomes" id="UP000499080"/>
    </source>
</evidence>
<organism evidence="1 2">
    <name type="scientific">Araneus ventricosus</name>
    <name type="common">Orbweaver spider</name>
    <name type="synonym">Epeira ventricosa</name>
    <dbReference type="NCBI Taxonomy" id="182803"/>
    <lineage>
        <taxon>Eukaryota</taxon>
        <taxon>Metazoa</taxon>
        <taxon>Ecdysozoa</taxon>
        <taxon>Arthropoda</taxon>
        <taxon>Chelicerata</taxon>
        <taxon>Arachnida</taxon>
        <taxon>Araneae</taxon>
        <taxon>Araneomorphae</taxon>
        <taxon>Entelegynae</taxon>
        <taxon>Araneoidea</taxon>
        <taxon>Araneidae</taxon>
        <taxon>Araneus</taxon>
    </lineage>
</organism>
<sequence length="96" mass="11252">MKSFDFKFERKQETVDEKVENVILIEEPEDEDFGSFQQEMEAAKMDELIYLESPMVDFSTNLFVDNVCSITLEVPEWRHIIHTSAGFKKLTVVNMI</sequence>